<dbReference type="PANTHER" id="PTHR11439">
    <property type="entry name" value="GAG-POL-RELATED RETROTRANSPOSON"/>
    <property type="match status" value="1"/>
</dbReference>
<evidence type="ECO:0000259" key="3">
    <source>
        <dbReference type="Pfam" id="PF07727"/>
    </source>
</evidence>
<reference evidence="4" key="1">
    <citation type="journal article" date="2019" name="Sci. Rep.">
        <title>Draft genome of Tanacetum cinerariifolium, the natural source of mosquito coil.</title>
        <authorList>
            <person name="Yamashiro T."/>
            <person name="Shiraishi A."/>
            <person name="Satake H."/>
            <person name="Nakayama K."/>
        </authorList>
    </citation>
    <scope>NUCLEOTIDE SEQUENCE</scope>
</reference>
<dbReference type="InterPro" id="IPR013103">
    <property type="entry name" value="RVT_2"/>
</dbReference>
<feature type="compositionally biased region" description="Basic and acidic residues" evidence="2">
    <location>
        <begin position="544"/>
        <end position="560"/>
    </location>
</feature>
<evidence type="ECO:0000313" key="4">
    <source>
        <dbReference type="EMBL" id="GEU78478.1"/>
    </source>
</evidence>
<feature type="region of interest" description="Disordered" evidence="2">
    <location>
        <begin position="1009"/>
        <end position="1035"/>
    </location>
</feature>
<keyword evidence="1" id="KW-0175">Coiled coil</keyword>
<dbReference type="Pfam" id="PF07727">
    <property type="entry name" value="RVT_2"/>
    <property type="match status" value="1"/>
</dbReference>
<accession>A0A6L2MWV8</accession>
<dbReference type="PANTHER" id="PTHR11439:SF495">
    <property type="entry name" value="REVERSE TRANSCRIPTASE, RNA-DEPENDENT DNA POLYMERASE-RELATED"/>
    <property type="match status" value="1"/>
</dbReference>
<feature type="compositionally biased region" description="Basic and acidic residues" evidence="2">
    <location>
        <begin position="137"/>
        <end position="149"/>
    </location>
</feature>
<feature type="region of interest" description="Disordered" evidence="2">
    <location>
        <begin position="541"/>
        <end position="565"/>
    </location>
</feature>
<dbReference type="EMBL" id="BKCJ010007682">
    <property type="protein sequence ID" value="GEU78478.1"/>
    <property type="molecule type" value="Genomic_DNA"/>
</dbReference>
<feature type="domain" description="Reverse transcriptase Ty1/copia-type" evidence="3">
    <location>
        <begin position="615"/>
        <end position="726"/>
    </location>
</feature>
<evidence type="ECO:0000256" key="2">
    <source>
        <dbReference type="SAM" id="MobiDB-lite"/>
    </source>
</evidence>
<evidence type="ECO:0000256" key="1">
    <source>
        <dbReference type="SAM" id="Coils"/>
    </source>
</evidence>
<feature type="region of interest" description="Disordered" evidence="2">
    <location>
        <begin position="137"/>
        <end position="168"/>
    </location>
</feature>
<dbReference type="CDD" id="cd09272">
    <property type="entry name" value="RNase_HI_RT_Ty1"/>
    <property type="match status" value="1"/>
</dbReference>
<proteinExistence type="predicted"/>
<comment type="caution">
    <text evidence="4">The sequence shown here is derived from an EMBL/GenBank/DDBJ whole genome shotgun (WGS) entry which is preliminary data.</text>
</comment>
<gene>
    <name evidence="4" type="ORF">Tci_050456</name>
</gene>
<feature type="coiled-coil region" evidence="1">
    <location>
        <begin position="567"/>
        <end position="597"/>
    </location>
</feature>
<feature type="coiled-coil region" evidence="1">
    <location>
        <begin position="204"/>
        <end position="231"/>
    </location>
</feature>
<feature type="compositionally biased region" description="Low complexity" evidence="2">
    <location>
        <begin position="1018"/>
        <end position="1031"/>
    </location>
</feature>
<name>A0A6L2MWV8_TANCI</name>
<organism evidence="4">
    <name type="scientific">Tanacetum cinerariifolium</name>
    <name type="common">Dalmatian daisy</name>
    <name type="synonym">Chrysanthemum cinerariifolium</name>
    <dbReference type="NCBI Taxonomy" id="118510"/>
    <lineage>
        <taxon>Eukaryota</taxon>
        <taxon>Viridiplantae</taxon>
        <taxon>Streptophyta</taxon>
        <taxon>Embryophyta</taxon>
        <taxon>Tracheophyta</taxon>
        <taxon>Spermatophyta</taxon>
        <taxon>Magnoliopsida</taxon>
        <taxon>eudicotyledons</taxon>
        <taxon>Gunneridae</taxon>
        <taxon>Pentapetalae</taxon>
        <taxon>asterids</taxon>
        <taxon>campanulids</taxon>
        <taxon>Asterales</taxon>
        <taxon>Asteraceae</taxon>
        <taxon>Asteroideae</taxon>
        <taxon>Anthemideae</taxon>
        <taxon>Anthemidinae</taxon>
        <taxon>Tanacetum</taxon>
    </lineage>
</organism>
<sequence length="1303" mass="149116">MAIPEDHLAKFHKMTDAKEMWEAIKSRLGLHKGYDRFQSLLSQLKTHGAGVSTEDANQKFLSGPQLDHEDLEQVDEFDLEEMDLKWHVAMISTRLKKFYKKIGRKLHFDAKKPVGFDKRKVECFSYHNTGHFARECKSKGNQDSRRRDAGNIGYKVKNNGKRSAKHNEHKSMVTIDGEGVDWTGHAEDNTEEYALIAFNSSNSRSDTEKLLAEAEREKEELKTKLENFQSSSKGLSKLLNSQMSVKDKFGLGYGSQIHDGVLSYENEVFASVFDSRSSDVEDCPVNDRFAKVKGMHAVLPPMTGNYMPPKFDFGIDELKFAYGPKQSTTNESHAKTSDLIGPQLDHEDLEQIDEFDLEEMDLKWHVAMISTRLKKFYKKIGRKLHFDAKKPVGFDKRKVECFRNTRYKVRNNGKRSAKHNEHKAMVTIDGEGVDWTGHAKDNTEDYALIAFNSSNSRSDTEDNPHQTLNGKGIVDSGCSRHITRNKACLVYYQDFNCGPVTFGGSKGKIISKGNSKMEADHAQEYYVLPFWSSYTSTVKNSKAKNRDEKLNEDTDSKTNEEPVDQEDQAFLEELERLKRQEKEANDAAKTLRKTFAQSTKDLLLQVGISRASSTHYDERGVLVRNKARLVAHGHRQEEWIDYNEFFALVARIEAIRIFLAFASYMGFIVYQMDVKSAFLYGKINEEVYVSQPSGFIDPKFPNKVYKVVKALYGLHQALKAWFQYPKDSAFDLEAYSDSDYDGANLDRKSITIGCQFLVRRLISWQYKKQTIVATSTTKAEFVATASCCGQVLWIQNKMLDYSFNFMNTKIYIDNESTICIVKNPVFHSKTKHIEIRHHFIMDAYEKKLIQVLKIHTNNNVADLLNKVFDVSRFNFLIVNIRMVTLLRLGKKMQFGLVSGALNGGHTSDRAEGALNLEELFFISTNLSNRVLALETVKDAQAAEIISLKARIKKLEKKCKPSISHHRACIFDTDLDVDHGINYMDIEEPVNEGRLSEETEVLVSTARPEDNTVRPDVGTANPIAPPTTTTNIEDSSRPARSILTLKPLPTINPKDKGKGVLEEPEPAKKMTIRIKADELFAAKLQQEEREEYTIEEKEFDDDISEEYGWLQTLSAKVDKENVLEEPDSTKIEVKQEGDEESIRKRLEGVDLVLWGDLRTMFKETADDDLWKNQEEWILKSRNFYENCRVHTLTLEDGTKIYMLAERRYPFTKETLERMLALRLIAECESEAVFILLRFIQKQIDESGSHDGSEKDLAPCYCNEALAIPEQTATDDKDWKLMKEKFKELQCVWIHPPGVQEAQNE</sequence>
<protein>
    <submittedName>
        <fullName evidence="4">Putative ribonuclease H-like domain-containing protein</fullName>
    </submittedName>
</protein>